<dbReference type="EMBL" id="NOXV01000296">
    <property type="protein sequence ID" value="OYQ34016.1"/>
    <property type="molecule type" value="Genomic_DNA"/>
</dbReference>
<keyword evidence="1" id="KW-0175">Coiled coil</keyword>
<sequence length="750" mass="85123">MATASIFQNYVHLVEHKSLIIITKQIQEGKYKEQVEAIRKLITENQEKEADKLKKQLPAFTPSGTFESGRKAELLTQYSGFVILDLDKLSPEDLERAKSLVALAPYTFAAFISPSGNGLKIIVPVNSTADHHKLAFQQVSDYYEQALQLVVDPSGKDVCRLCFMSYDPDCFRNINAEPFNVNIETAAQEPPKKEKPKAEQEPAKHTEGSSDETDWLEVFGKCVDFTDRKANYTEGNRNNYVHLLACNCNRAGIPENIALGYILQNFDLDTEEATPTIQSAYKNNVADFAKFADFAKTNEATPQSKDELLMNMPFIPDEVFPLLPEILKNGSSVFEDRRERDIFLTGALSIISGCMRNVVGLYRAKEHYANLFVFIIAPAASGKGSLTFAKALGDKFHDKLVAESTEKLKIYKIELQEYKRKLTDKKQDISELEPPEEPPFKVLYIPANNSSARVIQHLKEGDEQGIFCETEADTMGAVLKQDWGSYSDLLRKAYHHEPISYSRKTNKEWVELKKPRLSVALAGTPGQVENLIKSAEDGLFSRFIFYTFKSEIVWIPASDTLNGINLTAHFEALSDRVLNFVEFLQNYETVRFKLTPEQWVKLNAYGDDCLNTLATFVSEDLSSTSKRLGLILYRVAMIITALRYFDNGELSTEQICSDEDFDIALKLVKVYQEHSVFMFKELPKQATVTDKLLKQFFDKLPTSFRRKEAVTLAEAQFGIKVRTADLYLSKLVAFKWIEKTRNGIYQKIKQ</sequence>
<dbReference type="AlphaFoldDB" id="A0A255YXQ7"/>
<feature type="region of interest" description="Disordered" evidence="2">
    <location>
        <begin position="186"/>
        <end position="212"/>
    </location>
</feature>
<evidence type="ECO:0000313" key="4">
    <source>
        <dbReference type="EMBL" id="OYQ34016.1"/>
    </source>
</evidence>
<dbReference type="InterPro" id="IPR025048">
    <property type="entry name" value="DUF3987"/>
</dbReference>
<keyword evidence="5" id="KW-1185">Reference proteome</keyword>
<dbReference type="Pfam" id="PF13148">
    <property type="entry name" value="DUF3987"/>
    <property type="match status" value="1"/>
</dbReference>
<dbReference type="OrthoDB" id="1522635at2"/>
<evidence type="ECO:0000256" key="1">
    <source>
        <dbReference type="SAM" id="Coils"/>
    </source>
</evidence>
<name>A0A255YXQ7_9FLAO</name>
<reference evidence="4 5" key="1">
    <citation type="submission" date="2017-07" db="EMBL/GenBank/DDBJ databases">
        <title>Flavobacterium cyanobacteriorum sp. nov., isolated from cyanobacterial aggregates in a eutrophic lake.</title>
        <authorList>
            <person name="Cai H."/>
        </authorList>
    </citation>
    <scope>NUCLEOTIDE SEQUENCE [LARGE SCALE GENOMIC DNA]</scope>
    <source>
        <strain evidence="4 5">TH021</strain>
    </source>
</reference>
<proteinExistence type="predicted"/>
<evidence type="ECO:0000313" key="5">
    <source>
        <dbReference type="Proteomes" id="UP000216605"/>
    </source>
</evidence>
<dbReference type="Pfam" id="PF08800">
    <property type="entry name" value="BT4734-like_N"/>
    <property type="match status" value="1"/>
</dbReference>
<feature type="compositionally biased region" description="Basic and acidic residues" evidence="2">
    <location>
        <begin position="190"/>
        <end position="208"/>
    </location>
</feature>
<dbReference type="RefSeq" id="WP_094416006.1">
    <property type="nucleotide sequence ID" value="NZ_NOXV01000296.1"/>
</dbReference>
<feature type="coiled-coil region" evidence="1">
    <location>
        <begin position="401"/>
        <end position="428"/>
    </location>
</feature>
<feature type="domain" description="BT4734-like N-terminal" evidence="3">
    <location>
        <begin position="53"/>
        <end position="171"/>
    </location>
</feature>
<evidence type="ECO:0000256" key="2">
    <source>
        <dbReference type="SAM" id="MobiDB-lite"/>
    </source>
</evidence>
<gene>
    <name evidence="4" type="ORF">CHU92_12315</name>
</gene>
<accession>A0A255YXQ7</accession>
<comment type="caution">
    <text evidence="4">The sequence shown here is derived from an EMBL/GenBank/DDBJ whole genome shotgun (WGS) entry which is preliminary data.</text>
</comment>
<dbReference type="InterPro" id="IPR014907">
    <property type="entry name" value="BT4734-like_N"/>
</dbReference>
<evidence type="ECO:0000259" key="3">
    <source>
        <dbReference type="Pfam" id="PF08800"/>
    </source>
</evidence>
<organism evidence="4 5">
    <name type="scientific">Flavobacterium cyanobacteriorum</name>
    <dbReference type="NCBI Taxonomy" id="2022802"/>
    <lineage>
        <taxon>Bacteria</taxon>
        <taxon>Pseudomonadati</taxon>
        <taxon>Bacteroidota</taxon>
        <taxon>Flavobacteriia</taxon>
        <taxon>Flavobacteriales</taxon>
        <taxon>Flavobacteriaceae</taxon>
        <taxon>Flavobacterium</taxon>
    </lineage>
</organism>
<protein>
    <recommendedName>
        <fullName evidence="3">BT4734-like N-terminal domain-containing protein</fullName>
    </recommendedName>
</protein>
<dbReference type="Proteomes" id="UP000216605">
    <property type="component" value="Unassembled WGS sequence"/>
</dbReference>